<dbReference type="Proteomes" id="UP000682308">
    <property type="component" value="Unassembled WGS sequence"/>
</dbReference>
<dbReference type="EMBL" id="JAGTPG010000002">
    <property type="protein sequence ID" value="MBR8642074.1"/>
    <property type="molecule type" value="Genomic_DNA"/>
</dbReference>
<proteinExistence type="predicted"/>
<accession>A0A941J7P5</accession>
<evidence type="ECO:0000259" key="1">
    <source>
        <dbReference type="Pfam" id="PF04149"/>
    </source>
</evidence>
<dbReference type="InterPro" id="IPR007278">
    <property type="entry name" value="DUF397"/>
</dbReference>
<evidence type="ECO:0000313" key="3">
    <source>
        <dbReference type="Proteomes" id="UP000682308"/>
    </source>
</evidence>
<dbReference type="Pfam" id="PF04149">
    <property type="entry name" value="DUF397"/>
    <property type="match status" value="1"/>
</dbReference>
<organism evidence="2 3">
    <name type="scientific">Streptomyces tuirus</name>
    <dbReference type="NCBI Taxonomy" id="68278"/>
    <lineage>
        <taxon>Bacteria</taxon>
        <taxon>Bacillati</taxon>
        <taxon>Actinomycetota</taxon>
        <taxon>Actinomycetes</taxon>
        <taxon>Kitasatosporales</taxon>
        <taxon>Streptomycetaceae</taxon>
        <taxon>Streptomyces</taxon>
    </lineage>
</organism>
<keyword evidence="3" id="KW-1185">Reference proteome</keyword>
<sequence>MFDYSRSQAADTATGWFKSSYSAADNECVEVSCISAEVSLRDSKSLTGNRLIVSSDAFAVFIDSVKGGSQ</sequence>
<protein>
    <submittedName>
        <fullName evidence="2">DUF397 domain-containing protein</fullName>
    </submittedName>
</protein>
<dbReference type="AlphaFoldDB" id="A0A941J7P5"/>
<reference evidence="2 3" key="1">
    <citation type="submission" date="2021-04" db="EMBL/GenBank/DDBJ databases">
        <title>Characterization of the biosynthetic gene cluster of new lipopeptides with antitumor activity in the genome of the marine Streptomyces PHM034.</title>
        <authorList>
            <person name="Ceniceros A."/>
            <person name="Canedo L."/>
            <person name="Mendez C."/>
            <person name="Olano C."/>
            <person name="Schleissner C."/>
            <person name="Cuevas C."/>
            <person name="De La Calle F."/>
            <person name="Salas J.A."/>
        </authorList>
    </citation>
    <scope>NUCLEOTIDE SEQUENCE [LARGE SCALE GENOMIC DNA]</scope>
    <source>
        <strain evidence="2 3">PHM034</strain>
    </source>
</reference>
<comment type="caution">
    <text evidence="2">The sequence shown here is derived from an EMBL/GenBank/DDBJ whole genome shotgun (WGS) entry which is preliminary data.</text>
</comment>
<evidence type="ECO:0000313" key="2">
    <source>
        <dbReference type="EMBL" id="MBR8642074.1"/>
    </source>
</evidence>
<name>A0A941J7P5_9ACTN</name>
<gene>
    <name evidence="2" type="ORF">KEF29_28985</name>
</gene>
<feature type="domain" description="DUF397" evidence="1">
    <location>
        <begin position="15"/>
        <end position="66"/>
    </location>
</feature>